<name>A0AAV6W3Z8_9LAMI</name>
<keyword evidence="2" id="KW-1185">Reference proteome</keyword>
<reference evidence="1" key="1">
    <citation type="submission" date="2019-10" db="EMBL/GenBank/DDBJ databases">
        <authorList>
            <person name="Zhang R."/>
            <person name="Pan Y."/>
            <person name="Wang J."/>
            <person name="Ma R."/>
            <person name="Yu S."/>
        </authorList>
    </citation>
    <scope>NUCLEOTIDE SEQUENCE</scope>
    <source>
        <strain evidence="1">LA-IB0</strain>
        <tissue evidence="1">Leaf</tissue>
    </source>
</reference>
<protein>
    <submittedName>
        <fullName evidence="1">Uncharacterized protein</fullName>
    </submittedName>
</protein>
<dbReference type="EMBL" id="WHWC01000076">
    <property type="protein sequence ID" value="KAG8363072.1"/>
    <property type="molecule type" value="Genomic_DNA"/>
</dbReference>
<dbReference type="PANTHER" id="PTHR31170:SF25">
    <property type="entry name" value="BNAA09G04570D PROTEIN"/>
    <property type="match status" value="1"/>
</dbReference>
<sequence>MPVYSTRSEASIFKVFGDLGSTTGEQTIYDPVIVSIGPYHYGVPHLQGMEGQKTIYLQKLLSRLDEKTIHLMTTTFDAMEEKARACYKHLNSLSSKNFQTMMMLDGCFIIELIRRYGISRLRDEAEAEADPIIGDKLILQKICRDLFLIENQLPFFIMNEIFQLTKTEVDEDDIVSLCLHFVKGMYPNYIGESVMRGSETENINHLLGLLDIHFCHPSSRMSPPDNIGKNKESGEISSISSLLESGIRFKVVDGKTRVTDIKFNNRVLAIPRLTVVDHTEALLQNLVAYESSLPEGNQRVVSDYIFLIRCLIRTQEDVKLLQDYGIIFHLTSDDAEVSLLFNRLGQSLKTSEKFSYYDLFCEVNKQSARHRNKWKAKLHKNYLNNSWSTIACILSCSWSISTRPRTDSI</sequence>
<evidence type="ECO:0000313" key="2">
    <source>
        <dbReference type="Proteomes" id="UP000826271"/>
    </source>
</evidence>
<accession>A0AAV6W3Z8</accession>
<organism evidence="1 2">
    <name type="scientific">Buddleja alternifolia</name>
    <dbReference type="NCBI Taxonomy" id="168488"/>
    <lineage>
        <taxon>Eukaryota</taxon>
        <taxon>Viridiplantae</taxon>
        <taxon>Streptophyta</taxon>
        <taxon>Embryophyta</taxon>
        <taxon>Tracheophyta</taxon>
        <taxon>Spermatophyta</taxon>
        <taxon>Magnoliopsida</taxon>
        <taxon>eudicotyledons</taxon>
        <taxon>Gunneridae</taxon>
        <taxon>Pentapetalae</taxon>
        <taxon>asterids</taxon>
        <taxon>lamiids</taxon>
        <taxon>Lamiales</taxon>
        <taxon>Scrophulariaceae</taxon>
        <taxon>Buddlejeae</taxon>
        <taxon>Buddleja</taxon>
    </lineage>
</organism>
<dbReference type="InterPro" id="IPR004158">
    <property type="entry name" value="DUF247_pln"/>
</dbReference>
<gene>
    <name evidence="1" type="ORF">BUALT_BualtUnG0007300</name>
</gene>
<proteinExistence type="predicted"/>
<evidence type="ECO:0000313" key="1">
    <source>
        <dbReference type="EMBL" id="KAG8363072.1"/>
    </source>
</evidence>
<dbReference type="Pfam" id="PF03140">
    <property type="entry name" value="DUF247"/>
    <property type="match status" value="1"/>
</dbReference>
<dbReference type="AlphaFoldDB" id="A0AAV6W3Z8"/>
<dbReference type="PANTHER" id="PTHR31170">
    <property type="entry name" value="BNAC04G53230D PROTEIN"/>
    <property type="match status" value="1"/>
</dbReference>
<comment type="caution">
    <text evidence="1">The sequence shown here is derived from an EMBL/GenBank/DDBJ whole genome shotgun (WGS) entry which is preliminary data.</text>
</comment>
<dbReference type="Proteomes" id="UP000826271">
    <property type="component" value="Unassembled WGS sequence"/>
</dbReference>